<feature type="region of interest" description="Disordered" evidence="1">
    <location>
        <begin position="150"/>
        <end position="209"/>
    </location>
</feature>
<dbReference type="Proteomes" id="UP000230066">
    <property type="component" value="Unassembled WGS sequence"/>
</dbReference>
<evidence type="ECO:0000313" key="3">
    <source>
        <dbReference type="Proteomes" id="UP000230066"/>
    </source>
</evidence>
<sequence length="209" mass="22624">MESPTTMPTMLVPSTYAGATRLVIAVFPGNPTSTDAASLRQPKLIGTSMILSSITPGQSLKGSSTLPSEASVQPNITVEQLQITRFSPATSNTIKIVSQLPSSTVCVQKYIKLRDNLKRPQKNLHWIRLAQLPLNEQLLNQISHNPVKILQQKRHPKQSQPASQQQQSARFRGSLATTTIATGVDDSSEARDAAVAGHVHGTVRGSWRG</sequence>
<proteinExistence type="predicted"/>
<comment type="caution">
    <text evidence="2">The sequence shown here is derived from an EMBL/GenBank/DDBJ whole genome shotgun (WGS) entry which is preliminary data.</text>
</comment>
<name>A0A4E0RA05_FASHE</name>
<evidence type="ECO:0000313" key="2">
    <source>
        <dbReference type="EMBL" id="THD24373.1"/>
    </source>
</evidence>
<keyword evidence="3" id="KW-1185">Reference proteome</keyword>
<feature type="compositionally biased region" description="Low complexity" evidence="1">
    <location>
        <begin position="158"/>
        <end position="169"/>
    </location>
</feature>
<accession>A0A4E0RA05</accession>
<protein>
    <submittedName>
        <fullName evidence="2">Uncharacterized protein</fullName>
    </submittedName>
</protein>
<dbReference type="AlphaFoldDB" id="A0A4E0RA05"/>
<reference evidence="2" key="1">
    <citation type="submission" date="2019-03" db="EMBL/GenBank/DDBJ databases">
        <title>Improved annotation for the trematode Fasciola hepatica.</title>
        <authorList>
            <person name="Choi Y.-J."/>
            <person name="Martin J."/>
            <person name="Mitreva M."/>
        </authorList>
    </citation>
    <scope>NUCLEOTIDE SEQUENCE [LARGE SCALE GENOMIC DNA]</scope>
</reference>
<gene>
    <name evidence="2" type="ORF">D915_004831</name>
</gene>
<organism evidence="2 3">
    <name type="scientific">Fasciola hepatica</name>
    <name type="common">Liver fluke</name>
    <dbReference type="NCBI Taxonomy" id="6192"/>
    <lineage>
        <taxon>Eukaryota</taxon>
        <taxon>Metazoa</taxon>
        <taxon>Spiralia</taxon>
        <taxon>Lophotrochozoa</taxon>
        <taxon>Platyhelminthes</taxon>
        <taxon>Trematoda</taxon>
        <taxon>Digenea</taxon>
        <taxon>Plagiorchiida</taxon>
        <taxon>Echinostomata</taxon>
        <taxon>Echinostomatoidea</taxon>
        <taxon>Fasciolidae</taxon>
        <taxon>Fasciola</taxon>
    </lineage>
</organism>
<evidence type="ECO:0000256" key="1">
    <source>
        <dbReference type="SAM" id="MobiDB-lite"/>
    </source>
</evidence>
<dbReference type="EMBL" id="JXXN02001634">
    <property type="protein sequence ID" value="THD24373.1"/>
    <property type="molecule type" value="Genomic_DNA"/>
</dbReference>